<dbReference type="EMBL" id="PKTG01000107">
    <property type="protein sequence ID" value="PLX16737.1"/>
    <property type="molecule type" value="Genomic_DNA"/>
</dbReference>
<dbReference type="SUPFAM" id="SSF56655">
    <property type="entry name" value="Carbohydrate phosphatase"/>
    <property type="match status" value="1"/>
</dbReference>
<dbReference type="CDD" id="cd01637">
    <property type="entry name" value="IMPase_like"/>
    <property type="match status" value="1"/>
</dbReference>
<dbReference type="PANTHER" id="PTHR20854:SF4">
    <property type="entry name" value="INOSITOL-1-MONOPHOSPHATASE-RELATED"/>
    <property type="match status" value="1"/>
</dbReference>
<dbReference type="GO" id="GO:0006020">
    <property type="term" value="P:inositol metabolic process"/>
    <property type="evidence" value="ECO:0007669"/>
    <property type="project" value="TreeGrafter"/>
</dbReference>
<dbReference type="GO" id="GO:0008934">
    <property type="term" value="F:inositol monophosphate 1-phosphatase activity"/>
    <property type="evidence" value="ECO:0007669"/>
    <property type="project" value="TreeGrafter"/>
</dbReference>
<dbReference type="PROSITE" id="PS00629">
    <property type="entry name" value="IMP_1"/>
    <property type="match status" value="1"/>
</dbReference>
<dbReference type="AlphaFoldDB" id="A0A2N5ZDK2"/>
<evidence type="ECO:0000256" key="3">
    <source>
        <dbReference type="ARBA" id="ARBA00022842"/>
    </source>
</evidence>
<evidence type="ECO:0000256" key="1">
    <source>
        <dbReference type="ARBA" id="ARBA00022723"/>
    </source>
</evidence>
<dbReference type="Proteomes" id="UP000234857">
    <property type="component" value="Unassembled WGS sequence"/>
</dbReference>
<organism evidence="5 6">
    <name type="scientific">Muiribacterium halophilum</name>
    <dbReference type="NCBI Taxonomy" id="2053465"/>
    <lineage>
        <taxon>Bacteria</taxon>
        <taxon>Candidatus Muiribacteriota</taxon>
        <taxon>Candidatus Muiribacteriia</taxon>
        <taxon>Candidatus Muiribacteriales</taxon>
        <taxon>Candidatus Muiribacteriaceae</taxon>
        <taxon>Candidatus Muiribacterium</taxon>
    </lineage>
</organism>
<feature type="binding site" evidence="4">
    <location>
        <position position="69"/>
    </location>
    <ligand>
        <name>Mg(2+)</name>
        <dbReference type="ChEBI" id="CHEBI:18420"/>
        <label>1</label>
        <note>catalytic</note>
    </ligand>
</feature>
<dbReference type="Gene3D" id="3.30.540.10">
    <property type="entry name" value="Fructose-1,6-Bisphosphatase, subunit A, domain 1"/>
    <property type="match status" value="1"/>
</dbReference>
<evidence type="ECO:0000313" key="6">
    <source>
        <dbReference type="Proteomes" id="UP000234857"/>
    </source>
</evidence>
<keyword evidence="3 4" id="KW-0460">Magnesium</keyword>
<feature type="binding site" evidence="4">
    <location>
        <position position="89"/>
    </location>
    <ligand>
        <name>Mg(2+)</name>
        <dbReference type="ChEBI" id="CHEBI:18420"/>
        <label>1</label>
        <note>catalytic</note>
    </ligand>
</feature>
<feature type="binding site" evidence="4">
    <location>
        <position position="88"/>
    </location>
    <ligand>
        <name>Mg(2+)</name>
        <dbReference type="ChEBI" id="CHEBI:18420"/>
        <label>1</label>
        <note>catalytic</note>
    </ligand>
</feature>
<dbReference type="Gene3D" id="3.40.190.80">
    <property type="match status" value="1"/>
</dbReference>
<evidence type="ECO:0000256" key="2">
    <source>
        <dbReference type="ARBA" id="ARBA00022801"/>
    </source>
</evidence>
<sequence>MIKNKIELINRTNSLVLDAGRLAHERFINNDFKVSRKEDNSFLTTSDIMTEEFLRKGLSDIYSCPILGEEEGLDTESLDDELWVIDPIDGTHSYSNGLAPWTVCVALFEDGNPFYGAVYAPALNEFYYGAKGHGSFFNYKRIHCKYFPSDEKTICIDSKTLKTGIDLKNLKNAKIRSYGSTALHIVLAARNAVQASYTLPVKICDVAAAHSIISEAGGVLLYEDGKVIDYDRLFSGEYLEKPVISGNIDNLKMLFDV</sequence>
<evidence type="ECO:0000256" key="4">
    <source>
        <dbReference type="PIRSR" id="PIRSR600760-2"/>
    </source>
</evidence>
<feature type="binding site" evidence="4">
    <location>
        <position position="86"/>
    </location>
    <ligand>
        <name>Mg(2+)</name>
        <dbReference type="ChEBI" id="CHEBI:18420"/>
        <label>1</label>
        <note>catalytic</note>
    </ligand>
</feature>
<dbReference type="GO" id="GO:0046872">
    <property type="term" value="F:metal ion binding"/>
    <property type="evidence" value="ECO:0007669"/>
    <property type="project" value="UniProtKB-KW"/>
</dbReference>
<evidence type="ECO:0000313" key="5">
    <source>
        <dbReference type="EMBL" id="PLX16737.1"/>
    </source>
</evidence>
<dbReference type="InterPro" id="IPR020583">
    <property type="entry name" value="Inositol_monoP_metal-BS"/>
</dbReference>
<accession>A0A2N5ZDK2</accession>
<comment type="cofactor">
    <cofactor evidence="4">
        <name>Mg(2+)</name>
        <dbReference type="ChEBI" id="CHEBI:18420"/>
    </cofactor>
</comment>
<keyword evidence="1 4" id="KW-0479">Metal-binding</keyword>
<protein>
    <recommendedName>
        <fullName evidence="7">Inositol monophosphatase</fullName>
    </recommendedName>
</protein>
<comment type="caution">
    <text evidence="5">The sequence shown here is derived from an EMBL/GenBank/DDBJ whole genome shotgun (WGS) entry which is preliminary data.</text>
</comment>
<dbReference type="InterPro" id="IPR000760">
    <property type="entry name" value="Inositol_monophosphatase-like"/>
</dbReference>
<name>A0A2N5ZDK2_MUIH1</name>
<dbReference type="GO" id="GO:0007165">
    <property type="term" value="P:signal transduction"/>
    <property type="evidence" value="ECO:0007669"/>
    <property type="project" value="TreeGrafter"/>
</dbReference>
<evidence type="ECO:0008006" key="7">
    <source>
        <dbReference type="Google" id="ProtNLM"/>
    </source>
</evidence>
<proteinExistence type="predicted"/>
<dbReference type="PANTHER" id="PTHR20854">
    <property type="entry name" value="INOSITOL MONOPHOSPHATASE"/>
    <property type="match status" value="1"/>
</dbReference>
<dbReference type="Pfam" id="PF00459">
    <property type="entry name" value="Inositol_P"/>
    <property type="match status" value="1"/>
</dbReference>
<keyword evidence="2" id="KW-0378">Hydrolase</keyword>
<feature type="binding site" evidence="4">
    <location>
        <position position="205"/>
    </location>
    <ligand>
        <name>Mg(2+)</name>
        <dbReference type="ChEBI" id="CHEBI:18420"/>
        <label>1</label>
        <note>catalytic</note>
    </ligand>
</feature>
<dbReference type="PRINTS" id="PR00377">
    <property type="entry name" value="IMPHPHTASES"/>
</dbReference>
<reference evidence="5 6" key="1">
    <citation type="submission" date="2017-11" db="EMBL/GenBank/DDBJ databases">
        <title>Genome-resolved metagenomics identifies genetic mobility, metabolic interactions, and unexpected diversity in perchlorate-reducing communities.</title>
        <authorList>
            <person name="Barnum T.P."/>
            <person name="Figueroa I.A."/>
            <person name="Carlstrom C.I."/>
            <person name="Lucas L.N."/>
            <person name="Engelbrektson A.L."/>
            <person name="Coates J.D."/>
        </authorList>
    </citation>
    <scope>NUCLEOTIDE SEQUENCE [LARGE SCALE GENOMIC DNA]</scope>
    <source>
        <strain evidence="5">BM706</strain>
    </source>
</reference>
<gene>
    <name evidence="5" type="ORF">C0601_09680</name>
</gene>